<feature type="region of interest" description="Disordered" evidence="2">
    <location>
        <begin position="229"/>
        <end position="257"/>
    </location>
</feature>
<feature type="compositionally biased region" description="Basic and acidic residues" evidence="2">
    <location>
        <begin position="1334"/>
        <end position="1343"/>
    </location>
</feature>
<feature type="compositionally biased region" description="Low complexity" evidence="2">
    <location>
        <begin position="847"/>
        <end position="862"/>
    </location>
</feature>
<feature type="coiled-coil region" evidence="1">
    <location>
        <begin position="1638"/>
        <end position="1756"/>
    </location>
</feature>
<accession>A0AAV0AIV2</accession>
<evidence type="ECO:0000256" key="1">
    <source>
        <dbReference type="SAM" id="Coils"/>
    </source>
</evidence>
<feature type="region of interest" description="Disordered" evidence="2">
    <location>
        <begin position="833"/>
        <end position="886"/>
    </location>
</feature>
<feature type="compositionally biased region" description="Low complexity" evidence="2">
    <location>
        <begin position="1087"/>
        <end position="1099"/>
    </location>
</feature>
<evidence type="ECO:0000313" key="4">
    <source>
        <dbReference type="Proteomes" id="UP001153365"/>
    </source>
</evidence>
<feature type="compositionally biased region" description="Acidic residues" evidence="2">
    <location>
        <begin position="1038"/>
        <end position="1064"/>
    </location>
</feature>
<dbReference type="Proteomes" id="UP001153365">
    <property type="component" value="Unassembled WGS sequence"/>
</dbReference>
<sequence length="2010" mass="223928">MITGNTRHPINWNHRTNHNQLQPNHQTQRQLLNQSIPQPSRLPAAIHAIIQARQQQSLNSLPLSSPNHPKQPINNNQNLPFPLNSPILPSSPFLRANFLPQQNQTNHPPPSPLNPNCRNRKLKVRLPLEHTPDHRLEQEESRIRSRWLRRPIAILDQSIKNSSNNPIQRCVSEPEECYRSKGCYPENEKLYRLPDSIDVYLPGREVWDEYRAELLDEKLTELGYPSRLLLGPTGGRDKRQENNTISNEDDDEEEEINRTELTERLKVYLEDNPESSLSIPTIPGVYPIMRTHPTSPSQQLASSDQGFESEEVRSTLPITPSRNTFSEHFNPFSPKSQPRPILNSTLKPPVTSIGSLKPTAAEFKPSFYTSPASQIESIWAHSPSTSRPLPLLTHPQQDSRSVGSHSGSISTCPNPAQSTRAEDEDEFVTDSEGDRAHRTNSHGSNTACEDEGYQERVGANLRTDRAELFAGSNTFYPHGPKSPIPNGLLLRSSSDPQIETSSRRIKDDQYCQAVPNARPEGLEDDDDDDDVPLAKLFNGNFEHHSTQPSRCSSAGYAEEVLEGCGSECTNPSDEYDEMDGKPLAAPLPVCRTVRAHTFGNDQMILSMTAGEGRPHNWIDGIEDEEISNPSEDDCPKVKESVQGSSLLFSPDYNLRSSIFDLNQPQPPTLGPSQGSRSTPTSRYLLSAPGSAPLNGNLGVTLGRATGAAMALSSKFDSVDTTGSSGASSCLNAYAPEFKPGMSVCESLDSLPLANLTSSGFSGLLSPVEPSSSYSSLGNSQVQHETYKKMIKNRGGDDYDYRGSENDESGMEGQISPETTLAPGTIFDRSIFTSSTTATPPTLPPTTAPNHSTSTLASTSARSDCQISDRTDQSLRREGTDLEKRDEPLSFQQTGKDNMRTFRFPIERHHTKPENFELRHDSSIEPNQFAVGHPESIIIDQGSSRNSFDPDMTRGDPLLLGSVLPRTQQFGVRTEVDQEEEEEEGGGGFGSVDEKFLPAPSIDSKNLITPPRVTPASPVDEISEPREVGTSLRQRSSFDDDTSEDELDENDEDELAEGDDEEEGVIDERRNRFKKQLIKKTRPKNDRFSSSSFSSSVLSSDIEEERGIDDGRSIVSLSQLQQQKKEWELSGLATDDQDFTRNAQLGDNEGIKESGSRCKQLKALLMIPVKISSEKNTEEDEECQEGIEEVRTPMSQITNRSSLFDDHENRKGNVALDRLSEGNNFNDEDDIIPELIIPGQSNLTSNFISNTHTLDKADDHEFEISNNSNNLSIVSPSSSTSSASAAVVLSAISTKKNQSNPSASYLLTPSGGIGSVSILKASQNGFIKSSSSGSSRKEEGRRTEGYGSVGFDNEPVSNDECSDKLLFSFNSGKKINIREENLEGLTDSSESSTDDNKSSINSNSGNFEKILTKKLAHLMKDLSRLHSLKVDLDSLKRDALLDEMNGRMERVLEGWMMRSSNRSIEMITRDDDVKGFKEEVFEKIAKRCSEGIEDRLIETIAKLQSSPMIKSRLIIAEDGSRKYEEEDDKTEHEILSPSIGVEELTVRLSEALCEELRDHLILVGRDRPSESNQEKGQLKELMDEKFEAFFDRLNLAGDETIERITRPILSELKEEIVSSLRGGRPDEEDFQSSMIQLVLEELKKFKEGLELNLVKLNEDLNGSQAELLSYLNANDRNERESEERRELEVSLNKLRTDYGNLRAEKAVDREKSNEEKKKLNAEREELKRLNRDLNLRLEKVLSEREELSDEKVKVEKEFFERSSRLLELEEVVKNSRTNESQLEAIKSNQLIRINDLELSLKDLELKSQREIAIVNEGRAERLNQLRLNEVKEIGETKAKLQGEVLSLEKRLSSSGQRSDAEHFPRPMNSSRVMTSTPQFVKSTIPLEASIHARPKPHSTLPTSDLRGLGRTLRGRNSDDGDEEQDSDGDTVKSFDRSNEGVLREDTGGGSSGKIDGKLNGESKMIHGGRSRIGELISSGSNRKSKRSSNGNSKISCFSRVTVDRDGWWSAD</sequence>
<organism evidence="3 4">
    <name type="scientific">Phakopsora pachyrhizi</name>
    <name type="common">Asian soybean rust disease fungus</name>
    <dbReference type="NCBI Taxonomy" id="170000"/>
    <lineage>
        <taxon>Eukaryota</taxon>
        <taxon>Fungi</taxon>
        <taxon>Dikarya</taxon>
        <taxon>Basidiomycota</taxon>
        <taxon>Pucciniomycotina</taxon>
        <taxon>Pucciniomycetes</taxon>
        <taxon>Pucciniales</taxon>
        <taxon>Phakopsoraceae</taxon>
        <taxon>Phakopsora</taxon>
    </lineage>
</organism>
<name>A0AAV0AIV2_PHAPC</name>
<feature type="region of interest" description="Disordered" evidence="2">
    <location>
        <begin position="972"/>
        <end position="1111"/>
    </location>
</feature>
<feature type="compositionally biased region" description="Low complexity" evidence="2">
    <location>
        <begin position="399"/>
        <end position="410"/>
    </location>
</feature>
<proteinExistence type="predicted"/>
<feature type="compositionally biased region" description="Basic and acidic residues" evidence="2">
    <location>
        <begin position="1953"/>
        <end position="1963"/>
    </location>
</feature>
<gene>
    <name evidence="3" type="ORF">PPACK8108_LOCUS1806</name>
</gene>
<feature type="compositionally biased region" description="Basic residues" evidence="2">
    <location>
        <begin position="1070"/>
        <end position="1081"/>
    </location>
</feature>
<comment type="caution">
    <text evidence="3">The sequence shown here is derived from an EMBL/GenBank/DDBJ whole genome shotgun (WGS) entry which is preliminary data.</text>
</comment>
<feature type="compositionally biased region" description="Polar residues" evidence="2">
    <location>
        <begin position="670"/>
        <end position="683"/>
    </location>
</feature>
<feature type="compositionally biased region" description="Basic and acidic residues" evidence="2">
    <location>
        <begin position="1928"/>
        <end position="1945"/>
    </location>
</feature>
<feature type="compositionally biased region" description="Basic and acidic residues" evidence="2">
    <location>
        <begin position="866"/>
        <end position="886"/>
    </location>
</feature>
<evidence type="ECO:0000313" key="3">
    <source>
        <dbReference type="EMBL" id="CAH7667410.1"/>
    </source>
</evidence>
<feature type="region of interest" description="Disordered" evidence="2">
    <location>
        <begin position="1325"/>
        <end position="1353"/>
    </location>
</feature>
<feature type="region of interest" description="Disordered" evidence="2">
    <location>
        <begin position="382"/>
        <end position="453"/>
    </location>
</feature>
<feature type="compositionally biased region" description="Acidic residues" evidence="2">
    <location>
        <begin position="422"/>
        <end position="431"/>
    </location>
</feature>
<keyword evidence="4" id="KW-1185">Reference proteome</keyword>
<keyword evidence="1" id="KW-0175">Coiled coil</keyword>
<feature type="region of interest" description="Disordered" evidence="2">
    <location>
        <begin position="319"/>
        <end position="347"/>
    </location>
</feature>
<feature type="compositionally biased region" description="Low complexity" evidence="2">
    <location>
        <begin position="1975"/>
        <end position="1994"/>
    </location>
</feature>
<feature type="region of interest" description="Disordered" evidence="2">
    <location>
        <begin position="1383"/>
        <end position="1402"/>
    </location>
</feature>
<protein>
    <submittedName>
        <fullName evidence="3">Expressed protein</fullName>
    </submittedName>
</protein>
<feature type="region of interest" description="Disordered" evidence="2">
    <location>
        <begin position="657"/>
        <end position="689"/>
    </location>
</feature>
<dbReference type="EMBL" id="CALTRL010000297">
    <property type="protein sequence ID" value="CAH7667410.1"/>
    <property type="molecule type" value="Genomic_DNA"/>
</dbReference>
<feature type="region of interest" description="Disordered" evidence="2">
    <location>
        <begin position="792"/>
        <end position="820"/>
    </location>
</feature>
<reference evidence="3" key="1">
    <citation type="submission" date="2022-06" db="EMBL/GenBank/DDBJ databases">
        <authorList>
            <consortium name="SYNGENTA / RWTH Aachen University"/>
        </authorList>
    </citation>
    <scope>NUCLEOTIDE SEQUENCE</scope>
</reference>
<feature type="compositionally biased region" description="Acidic residues" evidence="2">
    <location>
        <begin position="1918"/>
        <end position="1927"/>
    </location>
</feature>
<evidence type="ECO:0000256" key="2">
    <source>
        <dbReference type="SAM" id="MobiDB-lite"/>
    </source>
</evidence>
<feature type="region of interest" description="Disordered" evidence="2">
    <location>
        <begin position="1848"/>
        <end position="1874"/>
    </location>
</feature>
<feature type="compositionally biased region" description="Basic and acidic residues" evidence="2">
    <location>
        <begin position="793"/>
        <end position="804"/>
    </location>
</feature>
<feature type="region of interest" description="Disordered" evidence="2">
    <location>
        <begin position="1887"/>
        <end position="1994"/>
    </location>
</feature>
<feature type="region of interest" description="Disordered" evidence="2">
    <location>
        <begin position="1"/>
        <end position="25"/>
    </location>
</feature>